<dbReference type="OrthoDB" id="9762833at2"/>
<organism evidence="8 9">
    <name type="scientific">Candidatus Thiodiazotropha endolucinida</name>
    <dbReference type="NCBI Taxonomy" id="1655433"/>
    <lineage>
        <taxon>Bacteria</taxon>
        <taxon>Pseudomonadati</taxon>
        <taxon>Pseudomonadota</taxon>
        <taxon>Gammaproteobacteria</taxon>
        <taxon>Chromatiales</taxon>
        <taxon>Sedimenticolaceae</taxon>
        <taxon>Candidatus Thiodiazotropha</taxon>
    </lineage>
</organism>
<name>A0A7Z0VNL4_9GAMM</name>
<gene>
    <name evidence="8" type="ORF">CODIS_08560</name>
</gene>
<dbReference type="PROSITE" id="PS50267">
    <property type="entry name" value="NA_NEUROTRAN_SYMP_3"/>
    <property type="match status" value="1"/>
</dbReference>
<feature type="transmembrane region" description="Helical" evidence="7">
    <location>
        <begin position="274"/>
        <end position="296"/>
    </location>
</feature>
<feature type="transmembrane region" description="Helical" evidence="7">
    <location>
        <begin position="366"/>
        <end position="387"/>
    </location>
</feature>
<keyword evidence="4 7" id="KW-1133">Transmembrane helix</keyword>
<dbReference type="PROSITE" id="PS00610">
    <property type="entry name" value="NA_NEUROTRAN_SYMP_1"/>
    <property type="match status" value="1"/>
</dbReference>
<feature type="transmembrane region" description="Helical" evidence="7">
    <location>
        <begin position="178"/>
        <end position="198"/>
    </location>
</feature>
<keyword evidence="6" id="KW-0769">Symport</keyword>
<dbReference type="NCBIfam" id="NF037979">
    <property type="entry name" value="Na_transp"/>
    <property type="match status" value="1"/>
</dbReference>
<evidence type="ECO:0000313" key="8">
    <source>
        <dbReference type="EMBL" id="ODJ88763.1"/>
    </source>
</evidence>
<reference evidence="8 9" key="1">
    <citation type="submission" date="2016-06" db="EMBL/GenBank/DDBJ databases">
        <title>Genome sequence of endosymbiont of Candidatus Endolucinida thiodiazotropha.</title>
        <authorList>
            <person name="Poehlein A."/>
            <person name="Koenig S."/>
            <person name="Heiden S.E."/>
            <person name="Thuermer A."/>
            <person name="Voget S."/>
            <person name="Daniel R."/>
            <person name="Markert S."/>
            <person name="Gros O."/>
            <person name="Schweder T."/>
        </authorList>
    </citation>
    <scope>NUCLEOTIDE SEQUENCE [LARGE SCALE GENOMIC DNA]</scope>
    <source>
        <strain evidence="8 9">COS</strain>
    </source>
</reference>
<keyword evidence="9" id="KW-1185">Reference proteome</keyword>
<accession>A0A7Z0VNL4</accession>
<dbReference type="PANTHER" id="PTHR42948:SF1">
    <property type="entry name" value="TRANSPORTER"/>
    <property type="match status" value="1"/>
</dbReference>
<keyword evidence="2 6" id="KW-0813">Transport</keyword>
<dbReference type="AlphaFoldDB" id="A0A7Z0VNL4"/>
<dbReference type="GO" id="GO:0015293">
    <property type="term" value="F:symporter activity"/>
    <property type="evidence" value="ECO:0007669"/>
    <property type="project" value="UniProtKB-KW"/>
</dbReference>
<evidence type="ECO:0000256" key="2">
    <source>
        <dbReference type="ARBA" id="ARBA00022448"/>
    </source>
</evidence>
<dbReference type="CDD" id="cd10336">
    <property type="entry name" value="SLC6sbd_Tyt1-Like"/>
    <property type="match status" value="1"/>
</dbReference>
<comment type="similarity">
    <text evidence="6">Belongs to the sodium:neurotransmitter symporter (SNF) (TC 2.A.22) family.</text>
</comment>
<evidence type="ECO:0000256" key="4">
    <source>
        <dbReference type="ARBA" id="ARBA00022989"/>
    </source>
</evidence>
<dbReference type="RefSeq" id="WP_069121619.1">
    <property type="nucleotide sequence ID" value="NZ_MARB01000004.1"/>
</dbReference>
<feature type="transmembrane region" description="Helical" evidence="7">
    <location>
        <begin position="446"/>
        <end position="465"/>
    </location>
</feature>
<dbReference type="SUPFAM" id="SSF161070">
    <property type="entry name" value="SNF-like"/>
    <property type="match status" value="1"/>
</dbReference>
<keyword evidence="5 7" id="KW-0472">Membrane</keyword>
<dbReference type="Pfam" id="PF00209">
    <property type="entry name" value="SNF"/>
    <property type="match status" value="2"/>
</dbReference>
<feature type="transmembrane region" description="Helical" evidence="7">
    <location>
        <begin position="101"/>
        <end position="123"/>
    </location>
</feature>
<evidence type="ECO:0000256" key="6">
    <source>
        <dbReference type="RuleBase" id="RU003732"/>
    </source>
</evidence>
<dbReference type="EMBL" id="MARB01000004">
    <property type="protein sequence ID" value="ODJ88763.1"/>
    <property type="molecule type" value="Genomic_DNA"/>
</dbReference>
<feature type="transmembrane region" description="Helical" evidence="7">
    <location>
        <begin position="12"/>
        <end position="32"/>
    </location>
</feature>
<feature type="transmembrane region" description="Helical" evidence="7">
    <location>
        <begin position="238"/>
        <end position="262"/>
    </location>
</feature>
<dbReference type="PRINTS" id="PR00176">
    <property type="entry name" value="NANEUSMPORT"/>
</dbReference>
<feature type="transmembrane region" description="Helical" evidence="7">
    <location>
        <begin position="329"/>
        <end position="354"/>
    </location>
</feature>
<dbReference type="InterPro" id="IPR000175">
    <property type="entry name" value="Na/ntran_symport"/>
</dbReference>
<evidence type="ECO:0000256" key="5">
    <source>
        <dbReference type="ARBA" id="ARBA00023136"/>
    </source>
</evidence>
<evidence type="ECO:0000256" key="7">
    <source>
        <dbReference type="SAM" id="Phobius"/>
    </source>
</evidence>
<evidence type="ECO:0000256" key="1">
    <source>
        <dbReference type="ARBA" id="ARBA00004141"/>
    </source>
</evidence>
<feature type="transmembrane region" description="Helical" evidence="7">
    <location>
        <begin position="407"/>
        <end position="425"/>
    </location>
</feature>
<dbReference type="PANTHER" id="PTHR42948">
    <property type="entry name" value="TRANSPORTER"/>
    <property type="match status" value="1"/>
</dbReference>
<sequence length="466" mass="50353">MAERQSIHGQWSSRLIFILAATGSAVGLGNVWKFPYITGENGGGAFVIIYLLCIAVVGIPIMMAEVMLGRRGRQSPINTMTTLSAEEGASREWSLVGWSGVLAGFLILSYYSVIAGWALAYVVRAATGGFGGVDASGVQSLFNDLVGDPERLMAWHTLFMLMTMFVVAKGVKAGLEKAVTYLMPALFILLVVLVGYAMNTGFFTQGLDFLFTPDFYKLLHSCQVVDGVEQCEVSGSPILVAMGHAFFTLSLGMGAIMVYGSYMPKKASIAGSAILIGLLDTLVALVAGMAIFPIVFANGLEPGAGPGLIFQTLPIAFGAMPGGQFFGTLFFVLLVFAAWSSAISLIEPAVAWLVENRNMTRIRAAVWLGLVTWVLGLGTVFSFNIWSDVKFFDKTFFDLLDYLTANIMLPLGGLLIAIFSGWLMKKESSRDEFAMRPAGYSIWWTLIRYISPLAVIVVFLNAIGIL</sequence>
<feature type="transmembrane region" description="Helical" evidence="7">
    <location>
        <begin position="44"/>
        <end position="64"/>
    </location>
</feature>
<proteinExistence type="inferred from homology"/>
<dbReference type="InterPro" id="IPR047218">
    <property type="entry name" value="YocR/YhdH-like"/>
</dbReference>
<evidence type="ECO:0000313" key="9">
    <source>
        <dbReference type="Proteomes" id="UP000094769"/>
    </source>
</evidence>
<dbReference type="InterPro" id="IPR037272">
    <property type="entry name" value="SNS_sf"/>
</dbReference>
<dbReference type="Proteomes" id="UP000094769">
    <property type="component" value="Unassembled WGS sequence"/>
</dbReference>
<protein>
    <recommendedName>
        <fullName evidence="6">Transporter</fullName>
    </recommendedName>
</protein>
<keyword evidence="3 6" id="KW-0812">Transmembrane</keyword>
<evidence type="ECO:0000256" key="3">
    <source>
        <dbReference type="ARBA" id="ARBA00022692"/>
    </source>
</evidence>
<dbReference type="GO" id="GO:0016020">
    <property type="term" value="C:membrane"/>
    <property type="evidence" value="ECO:0007669"/>
    <property type="project" value="UniProtKB-SubCell"/>
</dbReference>
<feature type="transmembrane region" description="Helical" evidence="7">
    <location>
        <begin position="152"/>
        <end position="171"/>
    </location>
</feature>
<comment type="caution">
    <text evidence="8">The sequence shown here is derived from an EMBL/GenBank/DDBJ whole genome shotgun (WGS) entry which is preliminary data.</text>
</comment>
<comment type="subcellular location">
    <subcellularLocation>
        <location evidence="1">Membrane</location>
        <topology evidence="1">Multi-pass membrane protein</topology>
    </subcellularLocation>
</comment>